<dbReference type="EMBL" id="PKMF04000101">
    <property type="protein sequence ID" value="KAK7850392.1"/>
    <property type="molecule type" value="Genomic_DNA"/>
</dbReference>
<feature type="domain" description="F-box" evidence="1">
    <location>
        <begin position="2"/>
        <end position="49"/>
    </location>
</feature>
<protein>
    <submittedName>
        <fullName evidence="2">F-box protein</fullName>
    </submittedName>
</protein>
<dbReference type="PROSITE" id="PS50181">
    <property type="entry name" value="FBOX"/>
    <property type="match status" value="1"/>
</dbReference>
<dbReference type="InterPro" id="IPR001810">
    <property type="entry name" value="F-box_dom"/>
</dbReference>
<dbReference type="Pfam" id="PF00646">
    <property type="entry name" value="F-box"/>
    <property type="match status" value="1"/>
</dbReference>
<dbReference type="AlphaFoldDB" id="A0AAW0LHK1"/>
<dbReference type="InterPro" id="IPR050796">
    <property type="entry name" value="SCF_F-box_component"/>
</dbReference>
<evidence type="ECO:0000259" key="1">
    <source>
        <dbReference type="PROSITE" id="PS50181"/>
    </source>
</evidence>
<sequence length="250" mass="27851">MLTTNEELPEDLVIQILLWLPVMSLLRLKCVCKSWCDLISGQNFITKHLLHNQTTSNKNMNVGFLLLRREKTSHNYVFSKLPYETLEISSTQAVPSSCLGTNKTDKFDIVGLSNGIHEVGSRTESVKVNHKAQVMAHGPAVVLNIMNPRDTVIEQLMDEAVNLDAPEVTHIVGKRIKGVINVSLSTPQFSGNHNTENQGADFSAKEFDARINEIDSEMGKFDHINCMTQPSNISQDILGEAREKQVLAKP</sequence>
<comment type="caution">
    <text evidence="2">The sequence shown here is derived from an EMBL/GenBank/DDBJ whole genome shotgun (WGS) entry which is preliminary data.</text>
</comment>
<evidence type="ECO:0000313" key="3">
    <source>
        <dbReference type="Proteomes" id="UP000237347"/>
    </source>
</evidence>
<dbReference type="Proteomes" id="UP000237347">
    <property type="component" value="Unassembled WGS sequence"/>
</dbReference>
<dbReference type="SUPFAM" id="SSF81383">
    <property type="entry name" value="F-box domain"/>
    <property type="match status" value="1"/>
</dbReference>
<dbReference type="SMART" id="SM00256">
    <property type="entry name" value="FBOX"/>
    <property type="match status" value="1"/>
</dbReference>
<keyword evidence="3" id="KW-1185">Reference proteome</keyword>
<organism evidence="2 3">
    <name type="scientific">Quercus suber</name>
    <name type="common">Cork oak</name>
    <dbReference type="NCBI Taxonomy" id="58331"/>
    <lineage>
        <taxon>Eukaryota</taxon>
        <taxon>Viridiplantae</taxon>
        <taxon>Streptophyta</taxon>
        <taxon>Embryophyta</taxon>
        <taxon>Tracheophyta</taxon>
        <taxon>Spermatophyta</taxon>
        <taxon>Magnoliopsida</taxon>
        <taxon>eudicotyledons</taxon>
        <taxon>Gunneridae</taxon>
        <taxon>Pentapetalae</taxon>
        <taxon>rosids</taxon>
        <taxon>fabids</taxon>
        <taxon>Fagales</taxon>
        <taxon>Fagaceae</taxon>
        <taxon>Quercus</taxon>
    </lineage>
</organism>
<reference evidence="2 3" key="1">
    <citation type="journal article" date="2018" name="Sci. Data">
        <title>The draft genome sequence of cork oak.</title>
        <authorList>
            <person name="Ramos A.M."/>
            <person name="Usie A."/>
            <person name="Barbosa P."/>
            <person name="Barros P.M."/>
            <person name="Capote T."/>
            <person name="Chaves I."/>
            <person name="Simoes F."/>
            <person name="Abreu I."/>
            <person name="Carrasquinho I."/>
            <person name="Faro C."/>
            <person name="Guimaraes J.B."/>
            <person name="Mendonca D."/>
            <person name="Nobrega F."/>
            <person name="Rodrigues L."/>
            <person name="Saibo N.J.M."/>
            <person name="Varela M.C."/>
            <person name="Egas C."/>
            <person name="Matos J."/>
            <person name="Miguel C.M."/>
            <person name="Oliveira M.M."/>
            <person name="Ricardo C.P."/>
            <person name="Goncalves S."/>
        </authorList>
    </citation>
    <scope>NUCLEOTIDE SEQUENCE [LARGE SCALE GENOMIC DNA]</scope>
    <source>
        <strain evidence="3">cv. HL8</strain>
    </source>
</reference>
<dbReference type="InterPro" id="IPR036047">
    <property type="entry name" value="F-box-like_dom_sf"/>
</dbReference>
<dbReference type="Gene3D" id="1.20.1280.50">
    <property type="match status" value="1"/>
</dbReference>
<name>A0AAW0LHK1_QUESU</name>
<evidence type="ECO:0000313" key="2">
    <source>
        <dbReference type="EMBL" id="KAK7850392.1"/>
    </source>
</evidence>
<dbReference type="PANTHER" id="PTHR31672:SF13">
    <property type="entry name" value="F-BOX PROTEIN CPR30-LIKE"/>
    <property type="match status" value="1"/>
</dbReference>
<gene>
    <name evidence="2" type="ORF">CFP56_001025</name>
</gene>
<dbReference type="CDD" id="cd22157">
    <property type="entry name" value="F-box_AtFBW1-like"/>
    <property type="match status" value="1"/>
</dbReference>
<accession>A0AAW0LHK1</accession>
<dbReference type="PANTHER" id="PTHR31672">
    <property type="entry name" value="BNACNNG10540D PROTEIN"/>
    <property type="match status" value="1"/>
</dbReference>
<proteinExistence type="predicted"/>